<dbReference type="EMBL" id="VSSQ01025172">
    <property type="protein sequence ID" value="MPM73134.1"/>
    <property type="molecule type" value="Genomic_DNA"/>
</dbReference>
<evidence type="ECO:0000313" key="4">
    <source>
        <dbReference type="EMBL" id="MPM73134.1"/>
    </source>
</evidence>
<dbReference type="PANTHER" id="PTHR35936:SF19">
    <property type="entry name" value="AMINO-ACID-BINDING PROTEIN YXEM-RELATED"/>
    <property type="match status" value="1"/>
</dbReference>
<dbReference type="AlphaFoldDB" id="A0A645C9M7"/>
<dbReference type="PROSITE" id="PS51257">
    <property type="entry name" value="PROKAR_LIPOPROTEIN"/>
    <property type="match status" value="1"/>
</dbReference>
<evidence type="ECO:0000256" key="1">
    <source>
        <dbReference type="ARBA" id="ARBA00004196"/>
    </source>
</evidence>
<dbReference type="PROSITE" id="PS01039">
    <property type="entry name" value="SBP_BACTERIAL_3"/>
    <property type="match status" value="1"/>
</dbReference>
<feature type="domain" description="Solute-binding protein family 3/N-terminal" evidence="3">
    <location>
        <begin position="52"/>
        <end position="277"/>
    </location>
</feature>
<dbReference type="CDD" id="cd00996">
    <property type="entry name" value="PBP2_AatB_like"/>
    <property type="match status" value="1"/>
</dbReference>
<dbReference type="InterPro" id="IPR001638">
    <property type="entry name" value="Solute-binding_3/MltF_N"/>
</dbReference>
<sequence length="284" mass="30733">MKKSKKIIALVLAVLTCVVALSLASCTGKDNKKETTTAAETTTGNGLAKAGTFTIGFDPEFPPFAFKNEGGAYTGFDLDLASEVAKKNGWKVAFRPINWDNKDNELASGSIDCIWNGFTMSPARIDKYTWSDPYFNSSQVIVVKADSDIKTLADLKGKTVETQKDSSALEALNNKDHTALKASFKKLVEVSDYNTALMNLDSGVSDAIAVDVGVAKYQIKLRGAEKYRILGEILGTEQYGVGFKKGNEALRDIVQKSLNELAKEGIVKTYADKYGIASDVIIGK</sequence>
<name>A0A645C9M7_9ZZZZ</name>
<reference evidence="4" key="1">
    <citation type="submission" date="2019-08" db="EMBL/GenBank/DDBJ databases">
        <authorList>
            <person name="Kucharzyk K."/>
            <person name="Murdoch R.W."/>
            <person name="Higgins S."/>
            <person name="Loffler F."/>
        </authorList>
    </citation>
    <scope>NUCLEOTIDE SEQUENCE</scope>
</reference>
<dbReference type="SUPFAM" id="SSF53850">
    <property type="entry name" value="Periplasmic binding protein-like II"/>
    <property type="match status" value="1"/>
</dbReference>
<dbReference type="PANTHER" id="PTHR35936">
    <property type="entry name" value="MEMBRANE-BOUND LYTIC MUREIN TRANSGLYCOSYLASE F"/>
    <property type="match status" value="1"/>
</dbReference>
<organism evidence="4">
    <name type="scientific">bioreactor metagenome</name>
    <dbReference type="NCBI Taxonomy" id="1076179"/>
    <lineage>
        <taxon>unclassified sequences</taxon>
        <taxon>metagenomes</taxon>
        <taxon>ecological metagenomes</taxon>
    </lineage>
</organism>
<evidence type="ECO:0000259" key="3">
    <source>
        <dbReference type="SMART" id="SM00062"/>
    </source>
</evidence>
<proteinExistence type="predicted"/>
<accession>A0A645C9M7</accession>
<dbReference type="Gene3D" id="3.40.190.10">
    <property type="entry name" value="Periplasmic binding protein-like II"/>
    <property type="match status" value="2"/>
</dbReference>
<dbReference type="InterPro" id="IPR018313">
    <property type="entry name" value="SBP_3_CS"/>
</dbReference>
<keyword evidence="2" id="KW-0732">Signal</keyword>
<protein>
    <submittedName>
        <fullName evidence="4">L-cystine-binding protein FliY</fullName>
    </submittedName>
</protein>
<gene>
    <name evidence="4" type="primary">fliY_22</name>
    <name evidence="4" type="ORF">SDC9_120110</name>
</gene>
<comment type="caution">
    <text evidence="4">The sequence shown here is derived from an EMBL/GenBank/DDBJ whole genome shotgun (WGS) entry which is preliminary data.</text>
</comment>
<dbReference type="GO" id="GO:0030313">
    <property type="term" value="C:cell envelope"/>
    <property type="evidence" value="ECO:0007669"/>
    <property type="project" value="UniProtKB-SubCell"/>
</dbReference>
<dbReference type="SMART" id="SM00062">
    <property type="entry name" value="PBPb"/>
    <property type="match status" value="1"/>
</dbReference>
<dbReference type="Pfam" id="PF00497">
    <property type="entry name" value="SBP_bac_3"/>
    <property type="match status" value="1"/>
</dbReference>
<comment type="subcellular location">
    <subcellularLocation>
        <location evidence="1">Cell envelope</location>
    </subcellularLocation>
</comment>
<evidence type="ECO:0000256" key="2">
    <source>
        <dbReference type="ARBA" id="ARBA00022729"/>
    </source>
</evidence>